<dbReference type="InterPro" id="IPR015867">
    <property type="entry name" value="N-reg_PII/ATP_PRibTrfase_C"/>
</dbReference>
<dbReference type="InterPro" id="IPR021634">
    <property type="entry name" value="DUF3240"/>
</dbReference>
<comment type="caution">
    <text evidence="1">The sequence shown here is derived from an EMBL/GenBank/DDBJ whole genome shotgun (WGS) entry which is preliminary data.</text>
</comment>
<evidence type="ECO:0000313" key="1">
    <source>
        <dbReference type="EMBL" id="MDH0736943.1"/>
    </source>
</evidence>
<proteinExistence type="predicted"/>
<evidence type="ECO:0000313" key="2">
    <source>
        <dbReference type="Proteomes" id="UP001161094"/>
    </source>
</evidence>
<reference evidence="1" key="1">
    <citation type="submission" date="2022-09" db="EMBL/GenBank/DDBJ databases">
        <title>Intensive care unit water sources are persistently colonized with multi-drug resistant bacteria and are the site of extensive horizontal gene transfer of antibiotic resistance genes.</title>
        <authorList>
            <person name="Diorio-Toth L."/>
        </authorList>
    </citation>
    <scope>NUCLEOTIDE SEQUENCE</scope>
    <source>
        <strain evidence="1">GD03843</strain>
    </source>
</reference>
<dbReference type="Gene3D" id="3.30.70.120">
    <property type="match status" value="1"/>
</dbReference>
<protein>
    <submittedName>
        <fullName evidence="1">DUF3240 family protein</fullName>
    </submittedName>
</protein>
<dbReference type="Proteomes" id="UP001161094">
    <property type="component" value="Unassembled WGS sequence"/>
</dbReference>
<dbReference type="Pfam" id="PF11582">
    <property type="entry name" value="DUF3240"/>
    <property type="match status" value="1"/>
</dbReference>
<dbReference type="AlphaFoldDB" id="A0A3S9Z155"/>
<dbReference type="EMBL" id="JAOCDZ010000009">
    <property type="protein sequence ID" value="MDH0736943.1"/>
    <property type="molecule type" value="Genomic_DNA"/>
</dbReference>
<sequence>MFETCLTILCTPSVEEGIQDLLLVMEPSPVFIRQTAAAHGVAFGALSQAEQVLGRAAAVEIRVLCDHQQADEIEERLSATFGKSGLLMWRTAVAQSGGQK</sequence>
<organism evidence="1 2">
    <name type="scientific">Achromobacter spanius</name>
    <dbReference type="NCBI Taxonomy" id="217203"/>
    <lineage>
        <taxon>Bacteria</taxon>
        <taxon>Pseudomonadati</taxon>
        <taxon>Pseudomonadota</taxon>
        <taxon>Betaproteobacteria</taxon>
        <taxon>Burkholderiales</taxon>
        <taxon>Alcaligenaceae</taxon>
        <taxon>Achromobacter</taxon>
    </lineage>
</organism>
<dbReference type="RefSeq" id="WP_076469030.1">
    <property type="nucleotide sequence ID" value="NZ_CP034689.1"/>
</dbReference>
<accession>A0A3S9Z155</accession>
<gene>
    <name evidence="1" type="ORF">N5D93_14090</name>
</gene>
<name>A0A3S9Z155_9BURK</name>